<protein>
    <submittedName>
        <fullName evidence="1">Uncharacterized protein</fullName>
    </submittedName>
</protein>
<organism evidence="1 2">
    <name type="scientific">Rhododendron molle</name>
    <name type="common">Chinese azalea</name>
    <name type="synonym">Azalea mollis</name>
    <dbReference type="NCBI Taxonomy" id="49168"/>
    <lineage>
        <taxon>Eukaryota</taxon>
        <taxon>Viridiplantae</taxon>
        <taxon>Streptophyta</taxon>
        <taxon>Embryophyta</taxon>
        <taxon>Tracheophyta</taxon>
        <taxon>Spermatophyta</taxon>
        <taxon>Magnoliopsida</taxon>
        <taxon>eudicotyledons</taxon>
        <taxon>Gunneridae</taxon>
        <taxon>Pentapetalae</taxon>
        <taxon>asterids</taxon>
        <taxon>Ericales</taxon>
        <taxon>Ericaceae</taxon>
        <taxon>Ericoideae</taxon>
        <taxon>Rhodoreae</taxon>
        <taxon>Rhododendron</taxon>
    </lineage>
</organism>
<name>A0ACC0PE35_RHOML</name>
<evidence type="ECO:0000313" key="2">
    <source>
        <dbReference type="Proteomes" id="UP001062846"/>
    </source>
</evidence>
<dbReference type="Proteomes" id="UP001062846">
    <property type="component" value="Chromosome 3"/>
</dbReference>
<proteinExistence type="predicted"/>
<dbReference type="EMBL" id="CM046390">
    <property type="protein sequence ID" value="KAI8563023.1"/>
    <property type="molecule type" value="Genomic_DNA"/>
</dbReference>
<keyword evidence="2" id="KW-1185">Reference proteome</keyword>
<gene>
    <name evidence="1" type="ORF">RHMOL_Rhmol03G0081200</name>
</gene>
<accession>A0ACC0PE35</accession>
<reference evidence="1" key="1">
    <citation type="submission" date="2022-02" db="EMBL/GenBank/DDBJ databases">
        <title>Plant Genome Project.</title>
        <authorList>
            <person name="Zhang R.-G."/>
        </authorList>
    </citation>
    <scope>NUCLEOTIDE SEQUENCE</scope>
    <source>
        <strain evidence="1">AT1</strain>
    </source>
</reference>
<comment type="caution">
    <text evidence="1">The sequence shown here is derived from an EMBL/GenBank/DDBJ whole genome shotgun (WGS) entry which is preliminary data.</text>
</comment>
<sequence length="114" mass="12931">MLSMMYCMAIVSEQLHIDSQVFAQVLRVDFFGDSGRMSEEKVAVFSFLSRKQSTPRQGQGSPRPRRGQSRARQGKAKAAQSSQGSPVQPRQRRGYSLEMSKNSLFTDWANWIQV</sequence>
<evidence type="ECO:0000313" key="1">
    <source>
        <dbReference type="EMBL" id="KAI8563023.1"/>
    </source>
</evidence>